<reference evidence="1" key="2">
    <citation type="submission" date="2021-09" db="EMBL/GenBank/DDBJ databases">
        <authorList>
            <person name="Gilroy R."/>
        </authorList>
    </citation>
    <scope>NUCLEOTIDE SEQUENCE</scope>
    <source>
        <strain evidence="1">ChiSjej2B20-17149</strain>
    </source>
</reference>
<dbReference type="Proteomes" id="UP000752172">
    <property type="component" value="Unassembled WGS sequence"/>
</dbReference>
<dbReference type="EMBL" id="DYTS01000076">
    <property type="protein sequence ID" value="HJH17869.1"/>
    <property type="molecule type" value="Genomic_DNA"/>
</dbReference>
<evidence type="ECO:0000313" key="2">
    <source>
        <dbReference type="Proteomes" id="UP000752172"/>
    </source>
</evidence>
<sequence>MELFYPAKARLPTHKQRHHVRDCDRDLAVGTFDLARVRSPIAVEELRIPMSALFTLQPRFPFGGLTISRCVDALIRQDLLDPLFYGRRHICGDWGDVRAEHRRYNDAALELGGYMLSSYAISDGLDLCVFTEADRNLTAVAVGESCYVLPQGSLLACRREFFPSPCFQPLCINAQQSCDPIELRVRDTTRKPIGQPLGADLQK</sequence>
<reference evidence="1" key="1">
    <citation type="journal article" date="2021" name="PeerJ">
        <title>Extensive microbial diversity within the chicken gut microbiome revealed by metagenomics and culture.</title>
        <authorList>
            <person name="Gilroy R."/>
            <person name="Ravi A."/>
            <person name="Getino M."/>
            <person name="Pursley I."/>
            <person name="Horton D.L."/>
            <person name="Alikhan N.F."/>
            <person name="Baker D."/>
            <person name="Gharbi K."/>
            <person name="Hall N."/>
            <person name="Watson M."/>
            <person name="Adriaenssens E.M."/>
            <person name="Foster-Nyarko E."/>
            <person name="Jarju S."/>
            <person name="Secka A."/>
            <person name="Antonio M."/>
            <person name="Oren A."/>
            <person name="Chaudhuri R.R."/>
            <person name="La Ragione R."/>
            <person name="Hildebrand F."/>
            <person name="Pallen M.J."/>
        </authorList>
    </citation>
    <scope>NUCLEOTIDE SEQUENCE</scope>
    <source>
        <strain evidence="1">ChiSjej2B20-17149</strain>
    </source>
</reference>
<gene>
    <name evidence="1" type="ORF">K8W20_04040</name>
</gene>
<dbReference type="AlphaFoldDB" id="A0A921NG42"/>
<protein>
    <submittedName>
        <fullName evidence="1">Uncharacterized protein</fullName>
    </submittedName>
</protein>
<name>A0A921NG42_9PSED</name>
<organism evidence="1 2">
    <name type="scientific">Pseudomonas lactis</name>
    <dbReference type="NCBI Taxonomy" id="1615674"/>
    <lineage>
        <taxon>Bacteria</taxon>
        <taxon>Pseudomonadati</taxon>
        <taxon>Pseudomonadota</taxon>
        <taxon>Gammaproteobacteria</taxon>
        <taxon>Pseudomonadales</taxon>
        <taxon>Pseudomonadaceae</taxon>
        <taxon>Pseudomonas</taxon>
    </lineage>
</organism>
<comment type="caution">
    <text evidence="1">The sequence shown here is derived from an EMBL/GenBank/DDBJ whole genome shotgun (WGS) entry which is preliminary data.</text>
</comment>
<proteinExistence type="predicted"/>
<evidence type="ECO:0000313" key="1">
    <source>
        <dbReference type="EMBL" id="HJH17869.1"/>
    </source>
</evidence>
<dbReference type="RefSeq" id="WP_278915677.1">
    <property type="nucleotide sequence ID" value="NZ_DYTS01000076.1"/>
</dbReference>
<accession>A0A921NG42</accession>